<organism evidence="1">
    <name type="scientific">Darwinula stevensoni</name>
    <dbReference type="NCBI Taxonomy" id="69355"/>
    <lineage>
        <taxon>Eukaryota</taxon>
        <taxon>Metazoa</taxon>
        <taxon>Ecdysozoa</taxon>
        <taxon>Arthropoda</taxon>
        <taxon>Crustacea</taxon>
        <taxon>Oligostraca</taxon>
        <taxon>Ostracoda</taxon>
        <taxon>Podocopa</taxon>
        <taxon>Podocopida</taxon>
        <taxon>Darwinulocopina</taxon>
        <taxon>Darwinuloidea</taxon>
        <taxon>Darwinulidae</taxon>
        <taxon>Darwinula</taxon>
    </lineage>
</organism>
<keyword evidence="2" id="KW-1185">Reference proteome</keyword>
<evidence type="ECO:0000313" key="2">
    <source>
        <dbReference type="Proteomes" id="UP000677054"/>
    </source>
</evidence>
<dbReference type="EMBL" id="LR913343">
    <property type="protein sequence ID" value="CAD7254882.1"/>
    <property type="molecule type" value="Genomic_DNA"/>
</dbReference>
<dbReference type="EMBL" id="CAJPEV010013825">
    <property type="protein sequence ID" value="CAG0906830.1"/>
    <property type="molecule type" value="Genomic_DNA"/>
</dbReference>
<feature type="non-terminal residue" evidence="1">
    <location>
        <position position="184"/>
    </location>
</feature>
<evidence type="ECO:0000313" key="1">
    <source>
        <dbReference type="EMBL" id="CAD7254882.1"/>
    </source>
</evidence>
<dbReference type="Proteomes" id="UP000677054">
    <property type="component" value="Unassembled WGS sequence"/>
</dbReference>
<proteinExistence type="predicted"/>
<name>A0A7R9AIW2_9CRUS</name>
<sequence length="184" mass="19925">EMQIEARDTFDERKRLKTRLKSRYGRDDASFGCTPSACTASRPLGANARGGRVEGVACGSCLSGPVTPTSADGVRLAGGVMSPTSELIFTWCSLPEEASVRDAFCIPLNRSILLQAYDGEFEDFVDIEFENLNKSPAKRLKVIVRGATQDFGNPNYILPDANHALPNVQSGHNGLINEPLDPIP</sequence>
<accession>A0A7R9AIW2</accession>
<reference evidence="1" key="1">
    <citation type="submission" date="2020-11" db="EMBL/GenBank/DDBJ databases">
        <authorList>
            <person name="Tran Van P."/>
        </authorList>
    </citation>
    <scope>NUCLEOTIDE SEQUENCE</scope>
</reference>
<gene>
    <name evidence="1" type="ORF">DSTB1V02_LOCUS14628</name>
</gene>
<feature type="non-terminal residue" evidence="1">
    <location>
        <position position="1"/>
    </location>
</feature>
<protein>
    <submittedName>
        <fullName evidence="1">Uncharacterized protein</fullName>
    </submittedName>
</protein>
<dbReference type="AlphaFoldDB" id="A0A7R9AIW2"/>